<dbReference type="Gene3D" id="2.130.10.10">
    <property type="entry name" value="YVTN repeat-like/Quinoprotein amine dehydrogenase"/>
    <property type="match status" value="6"/>
</dbReference>
<dbReference type="EMBL" id="KB707755">
    <property type="protein sequence ID" value="EMR89259.1"/>
    <property type="molecule type" value="Genomic_DNA"/>
</dbReference>
<feature type="repeat" description="WD" evidence="3">
    <location>
        <begin position="999"/>
        <end position="1040"/>
    </location>
</feature>
<dbReference type="InterPro" id="IPR027417">
    <property type="entry name" value="P-loop_NTPase"/>
</dbReference>
<evidence type="ECO:0000256" key="2">
    <source>
        <dbReference type="ARBA" id="ARBA00022737"/>
    </source>
</evidence>
<feature type="repeat" description="WD" evidence="3">
    <location>
        <begin position="831"/>
        <end position="872"/>
    </location>
</feature>
<dbReference type="PROSITE" id="PS50082">
    <property type="entry name" value="WD_REPEATS_2"/>
    <property type="match status" value="13"/>
</dbReference>
<feature type="repeat" description="WD" evidence="3">
    <location>
        <begin position="1083"/>
        <end position="1124"/>
    </location>
</feature>
<feature type="repeat" description="WD" evidence="3">
    <location>
        <begin position="1251"/>
        <end position="1292"/>
    </location>
</feature>
<dbReference type="InterPro" id="IPR001680">
    <property type="entry name" value="WD40_rpt"/>
</dbReference>
<dbReference type="HOGENOM" id="CLU_000288_6_16_1"/>
<dbReference type="PROSITE" id="PS50294">
    <property type="entry name" value="WD_REPEATS_REGION"/>
    <property type="match status" value="13"/>
</dbReference>
<dbReference type="SUPFAM" id="SSF50998">
    <property type="entry name" value="Quinoprotein alcohol dehydrogenase-like"/>
    <property type="match status" value="1"/>
</dbReference>
<dbReference type="InterPro" id="IPR011047">
    <property type="entry name" value="Quinoprotein_ADH-like_sf"/>
</dbReference>
<gene>
    <name evidence="5" type="ORF">BcDW1_2130</name>
</gene>
<evidence type="ECO:0000256" key="1">
    <source>
        <dbReference type="ARBA" id="ARBA00022574"/>
    </source>
</evidence>
<dbReference type="Gene3D" id="3.40.50.300">
    <property type="entry name" value="P-loop containing nucleotide triphosphate hydrolases"/>
    <property type="match status" value="1"/>
</dbReference>
<dbReference type="Pfam" id="PF23414">
    <property type="entry name" value="Beta-prop_EML_2"/>
    <property type="match status" value="1"/>
</dbReference>
<evidence type="ECO:0000259" key="4">
    <source>
        <dbReference type="PROSITE" id="PS50837"/>
    </source>
</evidence>
<accession>M7U6H5</accession>
<keyword evidence="1 3" id="KW-0853">WD repeat</keyword>
<reference evidence="6" key="1">
    <citation type="journal article" date="2013" name="Genome Announc.">
        <title>Draft genome sequence of Botrytis cinerea BcDW1, inoculum for noble rot of grape berries.</title>
        <authorList>
            <person name="Blanco-Ulate B."/>
            <person name="Allen G."/>
            <person name="Powell A.L."/>
            <person name="Cantu D."/>
        </authorList>
    </citation>
    <scope>NUCLEOTIDE SEQUENCE [LARGE SCALE GENOMIC DNA]</scope>
    <source>
        <strain evidence="6">BcDW1</strain>
    </source>
</reference>
<proteinExistence type="predicted"/>
<evidence type="ECO:0000256" key="3">
    <source>
        <dbReference type="PROSITE-ProRule" id="PRU00221"/>
    </source>
</evidence>
<dbReference type="InterPro" id="IPR055442">
    <property type="entry name" value="Beta-prop_EML-like_2nd"/>
</dbReference>
<feature type="repeat" description="WD" evidence="3">
    <location>
        <begin position="873"/>
        <end position="914"/>
    </location>
</feature>
<dbReference type="Pfam" id="PF24883">
    <property type="entry name" value="NPHP3_N"/>
    <property type="match status" value="1"/>
</dbReference>
<name>M7U6H5_BOTF1</name>
<feature type="domain" description="NACHT" evidence="4">
    <location>
        <begin position="267"/>
        <end position="485"/>
    </location>
</feature>
<dbReference type="InterPro" id="IPR015943">
    <property type="entry name" value="WD40/YVTN_repeat-like_dom_sf"/>
</dbReference>
<dbReference type="OrthoDB" id="538223at2759"/>
<dbReference type="SMART" id="SM00564">
    <property type="entry name" value="PQQ"/>
    <property type="match status" value="7"/>
</dbReference>
<dbReference type="InterPro" id="IPR019775">
    <property type="entry name" value="WD40_repeat_CS"/>
</dbReference>
<evidence type="ECO:0000313" key="5">
    <source>
        <dbReference type="EMBL" id="EMR89259.1"/>
    </source>
</evidence>
<sequence length="1416" mass="159373">MPDPLNSVTARISTRISALLHLSSTVSQYLSNIKATTTHYSNTISEINTVYEVLCTLQAGIQNNTINKEDLFTTSQRLEESDSPLNLLETALQELTTKFGDSASTVDIKFLRWPFKWCEAEKLIRYISNAEDIYDNTLSICDNFENVNILKRSYMNDKTILDSQYQEDDSRSPPEMQSKRQRIDLQGNFINEGGLQLNASKFNSGGGPININTHTPENRCLIDLRTTDPQLDKIRIEETKGGLLANVYNWIFNNVDFRQWHQKRENCLLWIKGDPGKGKTMLLCGIINELHKSDESALAYFFCQATDTRINNAVAVLRGLIYMLLKKQPALLSHLQKRYEVAGEKLFKDVNTFIALSEILKDILQDKSLKPTILIVDALDECQNDLPQLLRLIVSSLSISSRIKWLVSSRNFPEIEEEIDQVKQGTTLSLELNAESVSAAIKWYVREKVDYLAKRKRQIEENRNSIECYLLDNANGTFLWVALVCRNLERARLFTISKLQDYPSELDPLYSRMIRQITHMEDIEAATLCLRILSVIVTVYRPITLDELSTLMGLDNEIPLEEMIKLCGSFLVVRNRSIFFVHQSAKDFLCIKADRESFPLERKKVHTELFQSSMIAMSKALKRNIYDLNYPGFPIDEVKIPDPDPLLCIRYPSLYWVDHLRDGDPEQNREYTQDNGNIHAFLRGHLLHWLEVMSLMGRISESINAISILESYGSANKGLGLYNFTLDAKRFVLYNRIGIEHAPLQIYCSALLFAPEKSIIRITFQKYIPSWIYRISKMQSEWGATLQTLEYHLKKVNSVAFSPNGQVLASGSNDKTIRLWHTATGEQLQCLEGHQHWVSSVAFSPNGQIVASGSRDKTIRLWNTKTGELLKSLEGHSHWVSSVAFSPNGQVLASGSSDKTSRLWNTATGELLQCLEGHSHWVSSVALSPNGQVLASGSSDKTIRLWNTATGELLQCLEGHSYKVSSVAFSPDGRMVASGSEDMTMRLWNTATGELLQKFESHSYKVSSVAFSPDGQVIVSGSGDNTIRLWNTVTGKLLQKFESHSYKVSSVAFSPDGRMVASGSEDTRIRLWNIVTGELLQTVEDYSQWVSSVAFSPDGQLVAFYFSDGMLQLWNTATGEIEQKFEGHSQWVSSIAFSPNSQVLASGSNDKTIRLWNTATGELLQCLEGHWHWVSSVAFSPNGQVLASGSIDKTICLWNTITGELLWSLERHSDWINSVAFSPNGQIVASGSNDKTICLWNTATGELLWSLEGHSGWINSVIFSPNGQILASGSNDKTIRLWNTATGELLQCLEGHWHWVSSVAFSPDGGMVASSSEDMAMRLWNIATSELLQTLKGGSGLAPHSDFEACSASEQYSISNPWITEKVDGQIRNVLWLPPDYRPFNTFLHKGTIIMRFSSGKFFFLKLEHENLLLSK</sequence>
<dbReference type="PROSITE" id="PS00678">
    <property type="entry name" value="WD_REPEATS_1"/>
    <property type="match status" value="9"/>
</dbReference>
<dbReference type="SMART" id="SM00320">
    <property type="entry name" value="WD40"/>
    <property type="match status" value="13"/>
</dbReference>
<dbReference type="STRING" id="1290391.M7U6H5"/>
<dbReference type="InterPro" id="IPR036322">
    <property type="entry name" value="WD40_repeat_dom_sf"/>
</dbReference>
<feature type="repeat" description="WD" evidence="3">
    <location>
        <begin position="1041"/>
        <end position="1082"/>
    </location>
</feature>
<dbReference type="InterPro" id="IPR020472">
    <property type="entry name" value="WD40_PAC1"/>
</dbReference>
<feature type="repeat" description="WD" evidence="3">
    <location>
        <begin position="789"/>
        <end position="830"/>
    </location>
</feature>
<feature type="repeat" description="WD" evidence="3">
    <location>
        <begin position="1293"/>
        <end position="1334"/>
    </location>
</feature>
<feature type="repeat" description="WD" evidence="3">
    <location>
        <begin position="915"/>
        <end position="956"/>
    </location>
</feature>
<dbReference type="FunFam" id="3.40.50.300:FF:001638">
    <property type="entry name" value="NACHT and WD40 domain protein"/>
    <property type="match status" value="1"/>
</dbReference>
<dbReference type="InterPro" id="IPR007111">
    <property type="entry name" value="NACHT_NTPase"/>
</dbReference>
<protein>
    <submittedName>
        <fullName evidence="5">Putative nacht and wd domain protein</fullName>
    </submittedName>
</protein>
<evidence type="ECO:0000313" key="6">
    <source>
        <dbReference type="Proteomes" id="UP000012045"/>
    </source>
</evidence>
<dbReference type="InterPro" id="IPR018391">
    <property type="entry name" value="PQQ_b-propeller_rpt"/>
</dbReference>
<dbReference type="SUPFAM" id="SSF50978">
    <property type="entry name" value="WD40 repeat-like"/>
    <property type="match status" value="1"/>
</dbReference>
<feature type="repeat" description="WD" evidence="3">
    <location>
        <begin position="1125"/>
        <end position="1166"/>
    </location>
</feature>
<dbReference type="Proteomes" id="UP000012045">
    <property type="component" value="Unassembled WGS sequence"/>
</dbReference>
<feature type="repeat" description="WD" evidence="3">
    <location>
        <begin position="1209"/>
        <end position="1250"/>
    </location>
</feature>
<dbReference type="InterPro" id="IPR050349">
    <property type="entry name" value="WD_LIS1/nudF_dynein_reg"/>
</dbReference>
<dbReference type="PANTHER" id="PTHR44129">
    <property type="entry name" value="WD REPEAT-CONTAINING PROTEIN POP1"/>
    <property type="match status" value="1"/>
</dbReference>
<dbReference type="Pfam" id="PF00400">
    <property type="entry name" value="WD40"/>
    <property type="match status" value="8"/>
</dbReference>
<dbReference type="InterPro" id="IPR056884">
    <property type="entry name" value="NPHP3-like_N"/>
</dbReference>
<dbReference type="PRINTS" id="PR00320">
    <property type="entry name" value="GPROTEINBRPT"/>
</dbReference>
<organism evidence="5 6">
    <name type="scientific">Botryotinia fuckeliana (strain BcDW1)</name>
    <name type="common">Noble rot fungus</name>
    <name type="synonym">Botrytis cinerea</name>
    <dbReference type="NCBI Taxonomy" id="1290391"/>
    <lineage>
        <taxon>Eukaryota</taxon>
        <taxon>Fungi</taxon>
        <taxon>Dikarya</taxon>
        <taxon>Ascomycota</taxon>
        <taxon>Pezizomycotina</taxon>
        <taxon>Leotiomycetes</taxon>
        <taxon>Helotiales</taxon>
        <taxon>Sclerotiniaceae</taxon>
        <taxon>Botrytis</taxon>
    </lineage>
</organism>
<dbReference type="SUPFAM" id="SSF52540">
    <property type="entry name" value="P-loop containing nucleoside triphosphate hydrolases"/>
    <property type="match status" value="1"/>
</dbReference>
<dbReference type="CDD" id="cd00200">
    <property type="entry name" value="WD40"/>
    <property type="match status" value="2"/>
</dbReference>
<dbReference type="PROSITE" id="PS50837">
    <property type="entry name" value="NACHT"/>
    <property type="match status" value="1"/>
</dbReference>
<feature type="repeat" description="WD" evidence="3">
    <location>
        <begin position="957"/>
        <end position="998"/>
    </location>
</feature>
<keyword evidence="2" id="KW-0677">Repeat</keyword>
<feature type="repeat" description="WD" evidence="3">
    <location>
        <begin position="1167"/>
        <end position="1208"/>
    </location>
</feature>